<evidence type="ECO:0000256" key="2">
    <source>
        <dbReference type="SAM" id="MobiDB-lite"/>
    </source>
</evidence>
<feature type="compositionally biased region" description="Polar residues" evidence="2">
    <location>
        <begin position="190"/>
        <end position="199"/>
    </location>
</feature>
<evidence type="ECO:0000256" key="1">
    <source>
        <dbReference type="SAM" id="Coils"/>
    </source>
</evidence>
<feature type="coiled-coil region" evidence="1">
    <location>
        <begin position="1"/>
        <end position="35"/>
    </location>
</feature>
<reference evidence="3 4" key="1">
    <citation type="submission" date="2016-07" db="EMBL/GenBank/DDBJ databases">
        <title>Pervasive Adenine N6-methylation of Active Genes in Fungi.</title>
        <authorList>
            <consortium name="DOE Joint Genome Institute"/>
            <person name="Mondo S.J."/>
            <person name="Dannebaum R.O."/>
            <person name="Kuo R.C."/>
            <person name="Labutti K."/>
            <person name="Haridas S."/>
            <person name="Kuo A."/>
            <person name="Salamov A."/>
            <person name="Ahrendt S.R."/>
            <person name="Lipzen A."/>
            <person name="Sullivan W."/>
            <person name="Andreopoulos W.B."/>
            <person name="Clum A."/>
            <person name="Lindquist E."/>
            <person name="Daum C."/>
            <person name="Ramamoorthy G.K."/>
            <person name="Gryganskyi A."/>
            <person name="Culley D."/>
            <person name="Magnuson J.K."/>
            <person name="James T.Y."/>
            <person name="O'Malley M.A."/>
            <person name="Stajich J.E."/>
            <person name="Spatafora J.W."/>
            <person name="Visel A."/>
            <person name="Grigoriev I.V."/>
        </authorList>
    </citation>
    <scope>NUCLEOTIDE SEQUENCE [LARGE SCALE GENOMIC DNA]</scope>
    <source>
        <strain evidence="3 4">PL171</strain>
    </source>
</reference>
<feature type="compositionally biased region" description="Basic residues" evidence="2">
    <location>
        <begin position="92"/>
        <end position="105"/>
    </location>
</feature>
<gene>
    <name evidence="3" type="ORF">BCR44DRAFT_1429453</name>
</gene>
<accession>A0A1Y2HTW2</accession>
<evidence type="ECO:0000313" key="3">
    <source>
        <dbReference type="EMBL" id="ORZ38035.1"/>
    </source>
</evidence>
<feature type="compositionally biased region" description="Polar residues" evidence="2">
    <location>
        <begin position="117"/>
        <end position="135"/>
    </location>
</feature>
<evidence type="ECO:0000313" key="4">
    <source>
        <dbReference type="Proteomes" id="UP000193411"/>
    </source>
</evidence>
<dbReference type="EMBL" id="MCFL01000010">
    <property type="protein sequence ID" value="ORZ38035.1"/>
    <property type="molecule type" value="Genomic_DNA"/>
</dbReference>
<feature type="region of interest" description="Disordered" evidence="2">
    <location>
        <begin position="184"/>
        <end position="222"/>
    </location>
</feature>
<sequence>MHRLTRANQSLNATISEYEAALGAAQLENDRLFAELKAGLFANNRHDYNSFPSMSRSDSAACFQFDRTSAMGIIDSSCHDDLSCDPSPLLRPAKRRRRPRRGRKRGRDDEDDAIDIINSNSTPTSPIMNTASHSQDPIKLHPSKLSRPHIPSLPNPTTRSHGLLLLTDQNLSCRLNPFLLTAKPREPTTWPRSNDTYFPTSPPRTGRRERERERMERHARGPNDHEGELAVLVPLPSMSPRRNVLDDYGPVSVARKRANAVRLAPTSGRQSLVEDANSTVDAATGVIRKLPAR</sequence>
<organism evidence="3 4">
    <name type="scientific">Catenaria anguillulae PL171</name>
    <dbReference type="NCBI Taxonomy" id="765915"/>
    <lineage>
        <taxon>Eukaryota</taxon>
        <taxon>Fungi</taxon>
        <taxon>Fungi incertae sedis</taxon>
        <taxon>Blastocladiomycota</taxon>
        <taxon>Blastocladiomycetes</taxon>
        <taxon>Blastocladiales</taxon>
        <taxon>Catenariaceae</taxon>
        <taxon>Catenaria</taxon>
    </lineage>
</organism>
<dbReference type="AlphaFoldDB" id="A0A1Y2HTW2"/>
<protein>
    <submittedName>
        <fullName evidence="3">Uncharacterized protein</fullName>
    </submittedName>
</protein>
<keyword evidence="1" id="KW-0175">Coiled coil</keyword>
<name>A0A1Y2HTW2_9FUNG</name>
<proteinExistence type="predicted"/>
<dbReference type="Proteomes" id="UP000193411">
    <property type="component" value="Unassembled WGS sequence"/>
</dbReference>
<keyword evidence="4" id="KW-1185">Reference proteome</keyword>
<feature type="region of interest" description="Disordered" evidence="2">
    <location>
        <begin position="85"/>
        <end position="156"/>
    </location>
</feature>
<comment type="caution">
    <text evidence="3">The sequence shown here is derived from an EMBL/GenBank/DDBJ whole genome shotgun (WGS) entry which is preliminary data.</text>
</comment>
<feature type="compositionally biased region" description="Basic and acidic residues" evidence="2">
    <location>
        <begin position="206"/>
        <end position="222"/>
    </location>
</feature>